<proteinExistence type="predicted"/>
<sequence>MLPSSDHKCKFRHPQSTTADSFSQQTPKLLPIKQIQLSSHHLCRSRHLQSTNADSISLSQQVQSALSLLNSNLVIISPPMYISSFSVAKCTFRHS</sequence>
<reference evidence="2 3" key="1">
    <citation type="journal article" date="2021" name="Elife">
        <title>Chloroplast acquisition without the gene transfer in kleptoplastic sea slugs, Plakobranchus ocellatus.</title>
        <authorList>
            <person name="Maeda T."/>
            <person name="Takahashi S."/>
            <person name="Yoshida T."/>
            <person name="Shimamura S."/>
            <person name="Takaki Y."/>
            <person name="Nagai Y."/>
            <person name="Toyoda A."/>
            <person name="Suzuki Y."/>
            <person name="Arimoto A."/>
            <person name="Ishii H."/>
            <person name="Satoh N."/>
            <person name="Nishiyama T."/>
            <person name="Hasebe M."/>
            <person name="Maruyama T."/>
            <person name="Minagawa J."/>
            <person name="Obokata J."/>
            <person name="Shigenobu S."/>
        </authorList>
    </citation>
    <scope>NUCLEOTIDE SEQUENCE [LARGE SCALE GENOMIC DNA]</scope>
</reference>
<dbReference type="Proteomes" id="UP000735302">
    <property type="component" value="Unassembled WGS sequence"/>
</dbReference>
<accession>A0AAV4E008</accession>
<evidence type="ECO:0000313" key="3">
    <source>
        <dbReference type="Proteomes" id="UP000735302"/>
    </source>
</evidence>
<feature type="region of interest" description="Disordered" evidence="1">
    <location>
        <begin position="1"/>
        <end position="25"/>
    </location>
</feature>
<organism evidence="2 3">
    <name type="scientific">Plakobranchus ocellatus</name>
    <dbReference type="NCBI Taxonomy" id="259542"/>
    <lineage>
        <taxon>Eukaryota</taxon>
        <taxon>Metazoa</taxon>
        <taxon>Spiralia</taxon>
        <taxon>Lophotrochozoa</taxon>
        <taxon>Mollusca</taxon>
        <taxon>Gastropoda</taxon>
        <taxon>Heterobranchia</taxon>
        <taxon>Euthyneura</taxon>
        <taxon>Panpulmonata</taxon>
        <taxon>Sacoglossa</taxon>
        <taxon>Placobranchoidea</taxon>
        <taxon>Plakobranchidae</taxon>
        <taxon>Plakobranchus</taxon>
    </lineage>
</organism>
<dbReference type="EMBL" id="BLXT01008489">
    <property type="protein sequence ID" value="GFO49436.1"/>
    <property type="molecule type" value="Genomic_DNA"/>
</dbReference>
<protein>
    <submittedName>
        <fullName evidence="2">Uncharacterized protein</fullName>
    </submittedName>
</protein>
<evidence type="ECO:0000313" key="2">
    <source>
        <dbReference type="EMBL" id="GFO49436.1"/>
    </source>
</evidence>
<evidence type="ECO:0000256" key="1">
    <source>
        <dbReference type="SAM" id="MobiDB-lite"/>
    </source>
</evidence>
<feature type="compositionally biased region" description="Polar residues" evidence="1">
    <location>
        <begin position="14"/>
        <end position="25"/>
    </location>
</feature>
<gene>
    <name evidence="2" type="ORF">PoB_007594100</name>
</gene>
<name>A0AAV4E008_9GAST</name>
<dbReference type="AlphaFoldDB" id="A0AAV4E008"/>
<keyword evidence="3" id="KW-1185">Reference proteome</keyword>
<comment type="caution">
    <text evidence="2">The sequence shown here is derived from an EMBL/GenBank/DDBJ whole genome shotgun (WGS) entry which is preliminary data.</text>
</comment>